<proteinExistence type="predicted"/>
<feature type="signal peptide" evidence="1">
    <location>
        <begin position="1"/>
        <end position="23"/>
    </location>
</feature>
<name>A0A5B9FX39_9FLAO</name>
<dbReference type="EMBL" id="CP042831">
    <property type="protein sequence ID" value="QEE50368.1"/>
    <property type="molecule type" value="Genomic_DNA"/>
</dbReference>
<keyword evidence="3" id="KW-1185">Reference proteome</keyword>
<feature type="chain" id="PRO_5023024826" evidence="1">
    <location>
        <begin position="24"/>
        <end position="138"/>
    </location>
</feature>
<evidence type="ECO:0000256" key="1">
    <source>
        <dbReference type="SAM" id="SignalP"/>
    </source>
</evidence>
<dbReference type="AlphaFoldDB" id="A0A5B9FX39"/>
<protein>
    <submittedName>
        <fullName evidence="2">Uncharacterized protein</fullName>
    </submittedName>
</protein>
<evidence type="ECO:0000313" key="2">
    <source>
        <dbReference type="EMBL" id="QEE50368.1"/>
    </source>
</evidence>
<keyword evidence="1" id="KW-0732">Signal</keyword>
<dbReference type="OrthoDB" id="9825806at2"/>
<reference evidence="2 3" key="1">
    <citation type="submission" date="2019-08" db="EMBL/GenBank/DDBJ databases">
        <title>Flavobacterium alkalisoli sp. nov., isolated from rhizosphere soil of Suaeda salsa.</title>
        <authorList>
            <person name="Sun J.-Q."/>
            <person name="Xu L."/>
        </authorList>
    </citation>
    <scope>NUCLEOTIDE SEQUENCE [LARGE SCALE GENOMIC DNA]</scope>
    <source>
        <strain evidence="2 3">XS-5</strain>
    </source>
</reference>
<dbReference type="RefSeq" id="WP_147583839.1">
    <property type="nucleotide sequence ID" value="NZ_CP042831.1"/>
</dbReference>
<dbReference type="KEGG" id="fak:FUA48_12495"/>
<gene>
    <name evidence="2" type="ORF">FUA48_12495</name>
</gene>
<evidence type="ECO:0000313" key="3">
    <source>
        <dbReference type="Proteomes" id="UP000321222"/>
    </source>
</evidence>
<dbReference type="Proteomes" id="UP000321222">
    <property type="component" value="Chromosome"/>
</dbReference>
<organism evidence="2 3">
    <name type="scientific">Flavobacterium alkalisoli</name>
    <dbReference type="NCBI Taxonomy" id="2602769"/>
    <lineage>
        <taxon>Bacteria</taxon>
        <taxon>Pseudomonadati</taxon>
        <taxon>Bacteroidota</taxon>
        <taxon>Flavobacteriia</taxon>
        <taxon>Flavobacteriales</taxon>
        <taxon>Flavobacteriaceae</taxon>
        <taxon>Flavobacterium</taxon>
    </lineage>
</organism>
<accession>A0A5B9FX39</accession>
<sequence>MKNTFRKTVLLLTVCAIAQFAHSQTTLTQKLENKEFSNLLGSIDSYTSYPVKLGSLSTIINYNESGSANMPETDEASQNLIITVCADGAPTDCNSFIFKDKYNLKVTRVTEDDKLYHVYVEYGPAKKRTKEELLIAKP</sequence>